<feature type="region of interest" description="Disordered" evidence="1">
    <location>
        <begin position="210"/>
        <end position="232"/>
    </location>
</feature>
<evidence type="ECO:0000313" key="3">
    <source>
        <dbReference type="Proteomes" id="UP001274830"/>
    </source>
</evidence>
<comment type="caution">
    <text evidence="2">The sequence shown here is derived from an EMBL/GenBank/DDBJ whole genome shotgun (WGS) entry which is preliminary data.</text>
</comment>
<protein>
    <submittedName>
        <fullName evidence="2">Uncharacterized protein</fullName>
    </submittedName>
</protein>
<dbReference type="Gene3D" id="3.30.530.20">
    <property type="match status" value="1"/>
</dbReference>
<dbReference type="EMBL" id="JAUTXT010000001">
    <property type="protein sequence ID" value="KAK3679843.1"/>
    <property type="molecule type" value="Genomic_DNA"/>
</dbReference>
<dbReference type="AlphaFoldDB" id="A0AAE0WXK9"/>
<keyword evidence="3" id="KW-1185">Reference proteome</keyword>
<reference evidence="2" key="1">
    <citation type="submission" date="2023-07" db="EMBL/GenBank/DDBJ databases">
        <title>Black Yeasts Isolated from many extreme environments.</title>
        <authorList>
            <person name="Coleine C."/>
            <person name="Stajich J.E."/>
            <person name="Selbmann L."/>
        </authorList>
    </citation>
    <scope>NUCLEOTIDE SEQUENCE</scope>
    <source>
        <strain evidence="2">CCFEE 5485</strain>
    </source>
</reference>
<evidence type="ECO:0000256" key="1">
    <source>
        <dbReference type="SAM" id="MobiDB-lite"/>
    </source>
</evidence>
<proteinExistence type="predicted"/>
<dbReference type="SUPFAM" id="SSF55961">
    <property type="entry name" value="Bet v1-like"/>
    <property type="match status" value="1"/>
</dbReference>
<organism evidence="2 3">
    <name type="scientific">Recurvomyces mirabilis</name>
    <dbReference type="NCBI Taxonomy" id="574656"/>
    <lineage>
        <taxon>Eukaryota</taxon>
        <taxon>Fungi</taxon>
        <taxon>Dikarya</taxon>
        <taxon>Ascomycota</taxon>
        <taxon>Pezizomycotina</taxon>
        <taxon>Dothideomycetes</taxon>
        <taxon>Dothideomycetidae</taxon>
        <taxon>Mycosphaerellales</taxon>
        <taxon>Teratosphaeriaceae</taxon>
        <taxon>Recurvomyces</taxon>
    </lineage>
</organism>
<dbReference type="CDD" id="cd07822">
    <property type="entry name" value="SRPBCC_4"/>
    <property type="match status" value="1"/>
</dbReference>
<dbReference type="InterPro" id="IPR023393">
    <property type="entry name" value="START-like_dom_sf"/>
</dbReference>
<dbReference type="Proteomes" id="UP001274830">
    <property type="component" value="Unassembled WGS sequence"/>
</dbReference>
<evidence type="ECO:0000313" key="2">
    <source>
        <dbReference type="EMBL" id="KAK3679843.1"/>
    </source>
</evidence>
<name>A0AAE0WXK9_9PEZI</name>
<gene>
    <name evidence="2" type="ORF">LTR78_000219</name>
</gene>
<sequence>MSSKSIPQVVVKDDAFRDPSNTDFRPTHSIPKGGLFSIYREIEIAAPVQSVCDVLLDVRKWKDWTAFYGDVTITSHPHSHQRDLTMVPGTNMDFNIQMKPGSGEEKNKLHVTCSHVGRVRTLEDHDPPALTHIRWTYHNAGHMQPAFVLKAERENEMEDLGGGRTMYRTWQSFGGLAAKSYRKKYEASLKERFAEWCADLKGRVEEVHGAAHNTSGKDGGIPEVVVEAAESR</sequence>
<accession>A0AAE0WXK9</accession>